<protein>
    <submittedName>
        <fullName evidence="2">ABC transporter permease</fullName>
    </submittedName>
</protein>
<dbReference type="GO" id="GO:0140359">
    <property type="term" value="F:ABC-type transporter activity"/>
    <property type="evidence" value="ECO:0007669"/>
    <property type="project" value="InterPro"/>
</dbReference>
<dbReference type="PANTHER" id="PTHR43471:SF14">
    <property type="entry name" value="ABC-2 TYPE TRANSPORT SYSTEM PERMEASE PROTEIN"/>
    <property type="match status" value="1"/>
</dbReference>
<organism evidence="2 3">
    <name type="scientific">Candidatus Eisenbergiella intestinigallinarum</name>
    <dbReference type="NCBI Taxonomy" id="2838549"/>
    <lineage>
        <taxon>Bacteria</taxon>
        <taxon>Bacillati</taxon>
        <taxon>Bacillota</taxon>
        <taxon>Clostridia</taxon>
        <taxon>Lachnospirales</taxon>
        <taxon>Lachnospiraceae</taxon>
        <taxon>Eisenbergiella</taxon>
    </lineage>
</organism>
<reference evidence="2" key="1">
    <citation type="journal article" date="2021" name="PeerJ">
        <title>Extensive microbial diversity within the chicken gut microbiome revealed by metagenomics and culture.</title>
        <authorList>
            <person name="Gilroy R."/>
            <person name="Ravi A."/>
            <person name="Getino M."/>
            <person name="Pursley I."/>
            <person name="Horton D.L."/>
            <person name="Alikhan N.F."/>
            <person name="Baker D."/>
            <person name="Gharbi K."/>
            <person name="Hall N."/>
            <person name="Watson M."/>
            <person name="Adriaenssens E.M."/>
            <person name="Foster-Nyarko E."/>
            <person name="Jarju S."/>
            <person name="Secka A."/>
            <person name="Antonio M."/>
            <person name="Oren A."/>
            <person name="Chaudhuri R.R."/>
            <person name="La Ragione R."/>
            <person name="Hildebrand F."/>
            <person name="Pallen M.J."/>
        </authorList>
    </citation>
    <scope>NUCLEOTIDE SEQUENCE</scope>
    <source>
        <strain evidence="2">ChiBcec1-1630</strain>
    </source>
</reference>
<feature type="transmembrane region" description="Helical" evidence="1">
    <location>
        <begin position="307"/>
        <end position="329"/>
    </location>
</feature>
<evidence type="ECO:0000313" key="2">
    <source>
        <dbReference type="EMBL" id="HJC86908.1"/>
    </source>
</evidence>
<dbReference type="AlphaFoldDB" id="A0A9D2TRJ2"/>
<keyword evidence="1" id="KW-1133">Transmembrane helix</keyword>
<evidence type="ECO:0000313" key="3">
    <source>
        <dbReference type="Proteomes" id="UP000823922"/>
    </source>
</evidence>
<feature type="transmembrane region" description="Helical" evidence="1">
    <location>
        <begin position="91"/>
        <end position="111"/>
    </location>
</feature>
<accession>A0A9D2TRJ2</accession>
<feature type="transmembrane region" description="Helical" evidence="1">
    <location>
        <begin position="215"/>
        <end position="237"/>
    </location>
</feature>
<feature type="transmembrane region" description="Helical" evidence="1">
    <location>
        <begin position="141"/>
        <end position="167"/>
    </location>
</feature>
<dbReference type="Proteomes" id="UP000823922">
    <property type="component" value="Unassembled WGS sequence"/>
</dbReference>
<dbReference type="PANTHER" id="PTHR43471">
    <property type="entry name" value="ABC TRANSPORTER PERMEASE"/>
    <property type="match status" value="1"/>
</dbReference>
<gene>
    <name evidence="2" type="ORF">H9926_02700</name>
</gene>
<comment type="caution">
    <text evidence="2">The sequence shown here is derived from an EMBL/GenBank/DDBJ whole genome shotgun (WGS) entry which is preliminary data.</text>
</comment>
<dbReference type="EMBL" id="DWVS01000062">
    <property type="protein sequence ID" value="HJC86908.1"/>
    <property type="molecule type" value="Genomic_DNA"/>
</dbReference>
<feature type="transmembrane region" description="Helical" evidence="1">
    <location>
        <begin position="179"/>
        <end position="203"/>
    </location>
</feature>
<sequence>MVSTIKKRADAFLHFVKTSDEQPKQNTGLYALYCKEMADQLRSKRFLIILVLILLTSFASVYGALSSLSDAIESDSSYIFLNLFTLSGESIPSFTTFIALLGPFVGLTLGFDAINSERSEGTLNRLVSQPIYRDAVINGKFLAGASIIFIMVFSMGLVIMSVGLITVGIPPTLDETGRILSMLFFTGVYICFWLALSILFSVICRHAATSAMIVIALWIFFALFMSLVVNIVMNVIYPAEDVTTWGQLIDYYDLLYGLNRLSPYYLYSEAISTIMDPTVRSTNIILPQQMSGSLSSYLSLGQSLLLVWPHLVALLAATLITFALSYICFMRREIRAR</sequence>
<proteinExistence type="predicted"/>
<keyword evidence="1" id="KW-0472">Membrane</keyword>
<name>A0A9D2TRJ2_9FIRM</name>
<reference evidence="2" key="2">
    <citation type="submission" date="2021-04" db="EMBL/GenBank/DDBJ databases">
        <authorList>
            <person name="Gilroy R."/>
        </authorList>
    </citation>
    <scope>NUCLEOTIDE SEQUENCE</scope>
    <source>
        <strain evidence="2">ChiBcec1-1630</strain>
    </source>
</reference>
<keyword evidence="1" id="KW-0812">Transmembrane</keyword>
<dbReference type="Pfam" id="PF12679">
    <property type="entry name" value="ABC2_membrane_2"/>
    <property type="match status" value="1"/>
</dbReference>
<evidence type="ECO:0000256" key="1">
    <source>
        <dbReference type="SAM" id="Phobius"/>
    </source>
</evidence>
<feature type="transmembrane region" description="Helical" evidence="1">
    <location>
        <begin position="46"/>
        <end position="65"/>
    </location>
</feature>
<dbReference type="GO" id="GO:0005886">
    <property type="term" value="C:plasma membrane"/>
    <property type="evidence" value="ECO:0007669"/>
    <property type="project" value="UniProtKB-SubCell"/>
</dbReference>